<dbReference type="OrthoDB" id="1470350at2759"/>
<protein>
    <submittedName>
        <fullName evidence="1">Uncharacterized protein</fullName>
    </submittedName>
</protein>
<dbReference type="AlphaFoldDB" id="A0A8J2JN65"/>
<proteinExistence type="predicted"/>
<keyword evidence="2" id="KW-1185">Reference proteome</keyword>
<feature type="non-terminal residue" evidence="1">
    <location>
        <position position="34"/>
    </location>
</feature>
<comment type="caution">
    <text evidence="1">The sequence shown here is derived from an EMBL/GenBank/DDBJ whole genome shotgun (WGS) entry which is preliminary data.</text>
</comment>
<accession>A0A8J2JN65</accession>
<reference evidence="1" key="1">
    <citation type="submission" date="2021-06" db="EMBL/GenBank/DDBJ databases">
        <authorList>
            <person name="Hodson N. C."/>
            <person name="Mongue J. A."/>
            <person name="Jaron S. K."/>
        </authorList>
    </citation>
    <scope>NUCLEOTIDE SEQUENCE</scope>
</reference>
<organism evidence="1 2">
    <name type="scientific">Allacma fusca</name>
    <dbReference type="NCBI Taxonomy" id="39272"/>
    <lineage>
        <taxon>Eukaryota</taxon>
        <taxon>Metazoa</taxon>
        <taxon>Ecdysozoa</taxon>
        <taxon>Arthropoda</taxon>
        <taxon>Hexapoda</taxon>
        <taxon>Collembola</taxon>
        <taxon>Symphypleona</taxon>
        <taxon>Sminthuridae</taxon>
        <taxon>Allacma</taxon>
    </lineage>
</organism>
<dbReference type="EMBL" id="CAJVCH010092924">
    <property type="protein sequence ID" value="CAG7722849.1"/>
    <property type="molecule type" value="Genomic_DNA"/>
</dbReference>
<dbReference type="Proteomes" id="UP000708208">
    <property type="component" value="Unassembled WGS sequence"/>
</dbReference>
<name>A0A8J2JN65_9HEXA</name>
<gene>
    <name evidence="1" type="ORF">AFUS01_LOCUS11959</name>
</gene>
<evidence type="ECO:0000313" key="1">
    <source>
        <dbReference type="EMBL" id="CAG7722849.1"/>
    </source>
</evidence>
<feature type="non-terminal residue" evidence="1">
    <location>
        <position position="1"/>
    </location>
</feature>
<sequence>EAQGEVVEIHSLVNLCALDIIFESATGTRVNCLS</sequence>
<evidence type="ECO:0000313" key="2">
    <source>
        <dbReference type="Proteomes" id="UP000708208"/>
    </source>
</evidence>